<proteinExistence type="predicted"/>
<keyword evidence="1" id="KW-0812">Transmembrane</keyword>
<reference evidence="2" key="1">
    <citation type="journal article" date="2021" name="Proc. Natl. Acad. Sci. U.S.A.">
        <title>A Catalog of Tens of Thousands of Viruses from Human Metagenomes Reveals Hidden Associations with Chronic Diseases.</title>
        <authorList>
            <person name="Tisza M.J."/>
            <person name="Buck C.B."/>
        </authorList>
    </citation>
    <scope>NUCLEOTIDE SEQUENCE</scope>
    <source>
        <strain evidence="2">CtTqA28</strain>
    </source>
</reference>
<protein>
    <submittedName>
        <fullName evidence="2">Uncharacterized protein</fullName>
    </submittedName>
</protein>
<keyword evidence="1" id="KW-1133">Transmembrane helix</keyword>
<name>A0A8S5MDA5_9CAUD</name>
<feature type="transmembrane region" description="Helical" evidence="1">
    <location>
        <begin position="6"/>
        <end position="30"/>
    </location>
</feature>
<accession>A0A8S5MDA5</accession>
<dbReference type="EMBL" id="BK014882">
    <property type="protein sequence ID" value="DAD80301.1"/>
    <property type="molecule type" value="Genomic_DNA"/>
</dbReference>
<evidence type="ECO:0000313" key="2">
    <source>
        <dbReference type="EMBL" id="DAD80301.1"/>
    </source>
</evidence>
<keyword evidence="1" id="KW-0472">Membrane</keyword>
<organism evidence="2">
    <name type="scientific">Caudovirales sp. ctTqA28</name>
    <dbReference type="NCBI Taxonomy" id="2826775"/>
    <lineage>
        <taxon>Viruses</taxon>
        <taxon>Duplodnaviria</taxon>
        <taxon>Heunggongvirae</taxon>
        <taxon>Uroviricota</taxon>
        <taxon>Caudoviricetes</taxon>
    </lineage>
</organism>
<sequence length="35" mass="3769">MCSSRSLSFILASLILIALPIFSGLILVCINCSIR</sequence>
<evidence type="ECO:0000256" key="1">
    <source>
        <dbReference type="SAM" id="Phobius"/>
    </source>
</evidence>